<dbReference type="PANTHER" id="PTHR43691">
    <property type="entry name" value="URIDINE PHOSPHORYLASE"/>
    <property type="match status" value="1"/>
</dbReference>
<evidence type="ECO:0000259" key="1">
    <source>
        <dbReference type="Pfam" id="PF01048"/>
    </source>
</evidence>
<evidence type="ECO:0000313" key="2">
    <source>
        <dbReference type="EMBL" id="EEQ97802.1"/>
    </source>
</evidence>
<dbReference type="Pfam" id="PF01048">
    <property type="entry name" value="PNP_UDP_1"/>
    <property type="match status" value="1"/>
</dbReference>
<dbReference type="RefSeq" id="XP_002765085.1">
    <property type="nucleotide sequence ID" value="XM_002765039.1"/>
</dbReference>
<protein>
    <submittedName>
        <fullName evidence="3">Uridine phosphorylase, putative</fullName>
    </submittedName>
</protein>
<dbReference type="AlphaFoldDB" id="C5LA72"/>
<dbReference type="OrthoDB" id="421473at2759"/>
<dbReference type="GeneID" id="9065366"/>
<proteinExistence type="predicted"/>
<dbReference type="Proteomes" id="UP000007800">
    <property type="component" value="Unassembled WGS sequence"/>
</dbReference>
<dbReference type="GO" id="GO:0004731">
    <property type="term" value="F:purine-nucleoside phosphorylase activity"/>
    <property type="evidence" value="ECO:0007669"/>
    <property type="project" value="TreeGrafter"/>
</dbReference>
<evidence type="ECO:0000313" key="3">
    <source>
        <dbReference type="EMBL" id="EER06328.1"/>
    </source>
</evidence>
<dbReference type="SUPFAM" id="SSF53167">
    <property type="entry name" value="Purine and uridine phosphorylases"/>
    <property type="match status" value="1"/>
</dbReference>
<organism evidence="4">
    <name type="scientific">Perkinsus marinus (strain ATCC 50983 / TXsc)</name>
    <dbReference type="NCBI Taxonomy" id="423536"/>
    <lineage>
        <taxon>Eukaryota</taxon>
        <taxon>Sar</taxon>
        <taxon>Alveolata</taxon>
        <taxon>Perkinsozoa</taxon>
        <taxon>Perkinsea</taxon>
        <taxon>Perkinsida</taxon>
        <taxon>Perkinsidae</taxon>
        <taxon>Perkinsus</taxon>
    </lineage>
</organism>
<dbReference type="GO" id="GO:0006152">
    <property type="term" value="P:purine nucleoside catabolic process"/>
    <property type="evidence" value="ECO:0007669"/>
    <property type="project" value="TreeGrafter"/>
</dbReference>
<dbReference type="GeneID" id="9037259"/>
<dbReference type="CDD" id="cd17767">
    <property type="entry name" value="UP_EcUdp-like"/>
    <property type="match status" value="1"/>
</dbReference>
<gene>
    <name evidence="2" type="ORF">Pmar_PMAR004542</name>
    <name evidence="3" type="ORF">Pmar_PMAR006094</name>
</gene>
<keyword evidence="4" id="KW-1185">Reference proteome</keyword>
<dbReference type="EMBL" id="GG680729">
    <property type="protein sequence ID" value="EER06328.1"/>
    <property type="molecule type" value="Genomic_DNA"/>
</dbReference>
<accession>C5LA72</accession>
<name>C5LA72_PERM5</name>
<dbReference type="GO" id="GO:0005829">
    <property type="term" value="C:cytosol"/>
    <property type="evidence" value="ECO:0007669"/>
    <property type="project" value="TreeGrafter"/>
</dbReference>
<dbReference type="EMBL" id="GG686971">
    <property type="protein sequence ID" value="EEQ97802.1"/>
    <property type="molecule type" value="Genomic_DNA"/>
</dbReference>
<dbReference type="RefSeq" id="XP_002774512.1">
    <property type="nucleotide sequence ID" value="XM_002774466.1"/>
</dbReference>
<reference evidence="3 4" key="1">
    <citation type="submission" date="2008-07" db="EMBL/GenBank/DDBJ databases">
        <authorList>
            <person name="El-Sayed N."/>
            <person name="Caler E."/>
            <person name="Inman J."/>
            <person name="Amedeo P."/>
            <person name="Hass B."/>
            <person name="Wortman J."/>
        </authorList>
    </citation>
    <scope>NUCLEOTIDE SEQUENCE [LARGE SCALE GENOMIC DNA]</scope>
    <source>
        <strain evidence="3">ATCC 50983</strain>
        <strain evidence="4">ATCC 50983 / TXsc</strain>
    </source>
</reference>
<dbReference type="InterPro" id="IPR035994">
    <property type="entry name" value="Nucleoside_phosphorylase_sf"/>
</dbReference>
<evidence type="ECO:0000313" key="4">
    <source>
        <dbReference type="Proteomes" id="UP000007800"/>
    </source>
</evidence>
<sequence>MADPDFKPMHVTVGREHCLGNNGLGRFWILPGSRDRAKHIAENYFRDVEVIPSPRGHDGYIGKYDAPDGTVVDIGVISTGMGAPSVDIIATEMIKLGAKVLVRVGTAGAMQKTLGIGDIVIATGAIRDEGTTRHYMPLEFPALGSAAVVTAMSSAAQLELEDEDEHTEGGAQWIYDAGPVHTKDSLMAREFKFGPYGPEHKRYMEVLEKLGCLASEMEVAMLFTLGQVYGVKTGCVLALIGGGSDPISDKANLKSEAVARSCRIVCRGMAQLKKNMDRFASKASLLGRTDE</sequence>
<dbReference type="PANTHER" id="PTHR43691:SF2">
    <property type="entry name" value="PURINE NUCLEOSIDE PHOSPHORYLASE DEOD-TYPE"/>
    <property type="match status" value="1"/>
</dbReference>
<feature type="domain" description="Nucleoside phosphorylase" evidence="1">
    <location>
        <begin position="29"/>
        <end position="266"/>
    </location>
</feature>
<dbReference type="InterPro" id="IPR000845">
    <property type="entry name" value="Nucleoside_phosphorylase_d"/>
</dbReference>
<dbReference type="Gene3D" id="3.40.50.1580">
    <property type="entry name" value="Nucleoside phosphorylase domain"/>
    <property type="match status" value="1"/>
</dbReference>